<dbReference type="InterPro" id="IPR000719">
    <property type="entry name" value="Prot_kinase_dom"/>
</dbReference>
<reference evidence="10 11" key="1">
    <citation type="submission" date="2021-08" db="EMBL/GenBank/DDBJ databases">
        <title>Draft Genome Sequence of Phanerochaete sordida strain YK-624.</title>
        <authorList>
            <person name="Mori T."/>
            <person name="Dohra H."/>
            <person name="Suzuki T."/>
            <person name="Kawagishi H."/>
            <person name="Hirai H."/>
        </authorList>
    </citation>
    <scope>NUCLEOTIDE SEQUENCE [LARGE SCALE GENOMIC DNA]</scope>
    <source>
        <strain evidence="10 11">YK-624</strain>
    </source>
</reference>
<keyword evidence="5 10" id="KW-0418">Kinase</keyword>
<dbReference type="Pfam" id="PF00069">
    <property type="entry name" value="Pkinase"/>
    <property type="match status" value="2"/>
</dbReference>
<keyword evidence="11" id="KW-1185">Reference proteome</keyword>
<evidence type="ECO:0000256" key="8">
    <source>
        <dbReference type="ARBA" id="ARBA00048679"/>
    </source>
</evidence>
<dbReference type="GO" id="GO:0050684">
    <property type="term" value="P:regulation of mRNA processing"/>
    <property type="evidence" value="ECO:0007669"/>
    <property type="project" value="TreeGrafter"/>
</dbReference>
<dbReference type="PANTHER" id="PTHR47634:SF9">
    <property type="entry name" value="PROTEIN KINASE DOMAIN-CONTAINING PROTEIN-RELATED"/>
    <property type="match status" value="1"/>
</dbReference>
<feature type="domain" description="Protein kinase" evidence="9">
    <location>
        <begin position="77"/>
        <end position="432"/>
    </location>
</feature>
<evidence type="ECO:0000256" key="6">
    <source>
        <dbReference type="ARBA" id="ARBA00022840"/>
    </source>
</evidence>
<accession>A0A9P3G7W7</accession>
<comment type="caution">
    <text evidence="10">The sequence shown here is derived from an EMBL/GenBank/DDBJ whole genome shotgun (WGS) entry which is preliminary data.</text>
</comment>
<dbReference type="Gene3D" id="3.30.200.20">
    <property type="entry name" value="Phosphorylase Kinase, domain 1"/>
    <property type="match status" value="1"/>
</dbReference>
<keyword evidence="6" id="KW-0067">ATP-binding</keyword>
<sequence length="434" mass="47572">MFERSDPLTIYMHIAQRAALLKIFSESQVGRTALRKARPAQTATGVPEWVLREEPVHKYFTTDGYWPVQEDTRLGGYLVRRKLGWGPNSTVWLALYRHGSSLTALKVMTGAATKHLAGLPDALRRMRIQSPTHPGHAHVARVLDHFYHPSFNKNHMCVAMEPLSEDLQTFSARWPGPGGLPSGLARRVVRQVVQALDFLHTECRVVHAAIAPEHIMLASVPPADIRPAIAIADRAPTWRTTVPPDGVRLALTPSLPLPVALPSGGATSLDAWRHVSVKLLPDLYSLARTRKSRARAAAALRLPHLCAPEVCLGASGGTPADVWSIGCLAFELAMGHPLLSRDIASEHVPRALAAHFGELPHPLGKRGKYRQPYLNDNGSMKGSKVEPISVAEVVGRAPPADAGLLIDFLNHVFILDPSQRPSARELLKHKWLQP</sequence>
<dbReference type="GO" id="GO:0005524">
    <property type="term" value="F:ATP binding"/>
    <property type="evidence" value="ECO:0007669"/>
    <property type="project" value="UniProtKB-KW"/>
</dbReference>
<dbReference type="EC" id="2.7.11.1" evidence="1"/>
<keyword evidence="3" id="KW-0808">Transferase</keyword>
<proteinExistence type="predicted"/>
<dbReference type="AlphaFoldDB" id="A0A9P3G7W7"/>
<protein>
    <recommendedName>
        <fullName evidence="1">non-specific serine/threonine protein kinase</fullName>
        <ecNumber evidence="1">2.7.11.1</ecNumber>
    </recommendedName>
</protein>
<dbReference type="PANTHER" id="PTHR47634">
    <property type="entry name" value="PROTEIN KINASE DOMAIN-CONTAINING PROTEIN-RELATED"/>
    <property type="match status" value="1"/>
</dbReference>
<name>A0A9P3G7W7_9APHY</name>
<dbReference type="InterPro" id="IPR011009">
    <property type="entry name" value="Kinase-like_dom_sf"/>
</dbReference>
<dbReference type="PROSITE" id="PS50011">
    <property type="entry name" value="PROTEIN_KINASE_DOM"/>
    <property type="match status" value="1"/>
</dbReference>
<evidence type="ECO:0000313" key="11">
    <source>
        <dbReference type="Proteomes" id="UP000703269"/>
    </source>
</evidence>
<evidence type="ECO:0000256" key="1">
    <source>
        <dbReference type="ARBA" id="ARBA00012513"/>
    </source>
</evidence>
<evidence type="ECO:0000256" key="2">
    <source>
        <dbReference type="ARBA" id="ARBA00022527"/>
    </source>
</evidence>
<comment type="catalytic activity">
    <reaction evidence="7">
        <text>L-threonyl-[protein] + ATP = O-phospho-L-threonyl-[protein] + ADP + H(+)</text>
        <dbReference type="Rhea" id="RHEA:46608"/>
        <dbReference type="Rhea" id="RHEA-COMP:11060"/>
        <dbReference type="Rhea" id="RHEA-COMP:11605"/>
        <dbReference type="ChEBI" id="CHEBI:15378"/>
        <dbReference type="ChEBI" id="CHEBI:30013"/>
        <dbReference type="ChEBI" id="CHEBI:30616"/>
        <dbReference type="ChEBI" id="CHEBI:61977"/>
        <dbReference type="ChEBI" id="CHEBI:456216"/>
        <dbReference type="EC" id="2.7.11.1"/>
    </reaction>
</comment>
<organism evidence="10 11">
    <name type="scientific">Phanerochaete sordida</name>
    <dbReference type="NCBI Taxonomy" id="48140"/>
    <lineage>
        <taxon>Eukaryota</taxon>
        <taxon>Fungi</taxon>
        <taxon>Dikarya</taxon>
        <taxon>Basidiomycota</taxon>
        <taxon>Agaricomycotina</taxon>
        <taxon>Agaricomycetes</taxon>
        <taxon>Polyporales</taxon>
        <taxon>Phanerochaetaceae</taxon>
        <taxon>Phanerochaete</taxon>
    </lineage>
</organism>
<dbReference type="Gene3D" id="1.10.510.10">
    <property type="entry name" value="Transferase(Phosphotransferase) domain 1"/>
    <property type="match status" value="1"/>
</dbReference>
<evidence type="ECO:0000256" key="4">
    <source>
        <dbReference type="ARBA" id="ARBA00022741"/>
    </source>
</evidence>
<dbReference type="GO" id="GO:0004674">
    <property type="term" value="F:protein serine/threonine kinase activity"/>
    <property type="evidence" value="ECO:0007669"/>
    <property type="project" value="UniProtKB-KW"/>
</dbReference>
<keyword evidence="2" id="KW-0723">Serine/threonine-protein kinase</keyword>
<dbReference type="InterPro" id="IPR051334">
    <property type="entry name" value="SRPK"/>
</dbReference>
<evidence type="ECO:0000259" key="9">
    <source>
        <dbReference type="PROSITE" id="PS50011"/>
    </source>
</evidence>
<keyword evidence="4" id="KW-0547">Nucleotide-binding</keyword>
<dbReference type="SMART" id="SM00220">
    <property type="entry name" value="S_TKc"/>
    <property type="match status" value="1"/>
</dbReference>
<comment type="catalytic activity">
    <reaction evidence="8">
        <text>L-seryl-[protein] + ATP = O-phospho-L-seryl-[protein] + ADP + H(+)</text>
        <dbReference type="Rhea" id="RHEA:17989"/>
        <dbReference type="Rhea" id="RHEA-COMP:9863"/>
        <dbReference type="Rhea" id="RHEA-COMP:11604"/>
        <dbReference type="ChEBI" id="CHEBI:15378"/>
        <dbReference type="ChEBI" id="CHEBI:29999"/>
        <dbReference type="ChEBI" id="CHEBI:30616"/>
        <dbReference type="ChEBI" id="CHEBI:83421"/>
        <dbReference type="ChEBI" id="CHEBI:456216"/>
        <dbReference type="EC" id="2.7.11.1"/>
    </reaction>
</comment>
<gene>
    <name evidence="10" type="ORF">PsYK624_058080</name>
</gene>
<evidence type="ECO:0000256" key="7">
    <source>
        <dbReference type="ARBA" id="ARBA00047899"/>
    </source>
</evidence>
<dbReference type="SUPFAM" id="SSF56112">
    <property type="entry name" value="Protein kinase-like (PK-like)"/>
    <property type="match status" value="1"/>
</dbReference>
<dbReference type="Proteomes" id="UP000703269">
    <property type="component" value="Unassembled WGS sequence"/>
</dbReference>
<evidence type="ECO:0000256" key="3">
    <source>
        <dbReference type="ARBA" id="ARBA00022679"/>
    </source>
</evidence>
<dbReference type="OrthoDB" id="5979581at2759"/>
<dbReference type="EMBL" id="BPQB01000013">
    <property type="protein sequence ID" value="GJE89702.1"/>
    <property type="molecule type" value="Genomic_DNA"/>
</dbReference>
<evidence type="ECO:0000313" key="10">
    <source>
        <dbReference type="EMBL" id="GJE89702.1"/>
    </source>
</evidence>
<dbReference type="GO" id="GO:0000245">
    <property type="term" value="P:spliceosomal complex assembly"/>
    <property type="evidence" value="ECO:0007669"/>
    <property type="project" value="TreeGrafter"/>
</dbReference>
<evidence type="ECO:0000256" key="5">
    <source>
        <dbReference type="ARBA" id="ARBA00022777"/>
    </source>
</evidence>